<feature type="signal peptide" evidence="2">
    <location>
        <begin position="1"/>
        <end position="20"/>
    </location>
</feature>
<protein>
    <submittedName>
        <fullName evidence="3">Uncharacterized protein</fullName>
    </submittedName>
</protein>
<dbReference type="EMBL" id="PXXK01000026">
    <property type="protein sequence ID" value="RFN54540.1"/>
    <property type="molecule type" value="Genomic_DNA"/>
</dbReference>
<comment type="caution">
    <text evidence="3">The sequence shown here is derived from an EMBL/GenBank/DDBJ whole genome shotgun (WGS) entry which is preliminary data.</text>
</comment>
<sequence length="289" mass="29901">MRYSFFLLGVGFYAAEAVVASPCKPHGSTSTEAVTITSASTTEATSAILETSSIALFETTATIELTTTTATSEDITTTTATAEGITTTTATSEDITTTTAAAEDTTTLTEKSAATTSDAATTSEAPAGEPKYVLSASGGSLNGAQAYGIGRQGSSISFNPAIISGSTIRKFIIDSIGRLQDAETQAYVCANYYDSPNAASPPYVTFCMGGPVGGVQGQEYLTCEINSGNLACTAPRVFCSTDANDETTCPRQGGDPHDTFFTGSQDLWRIGSGNPPNTSPITVSIRRQR</sequence>
<accession>A0A395N3M9</accession>
<dbReference type="STRING" id="2594813.A0A395N3M9"/>
<evidence type="ECO:0000256" key="2">
    <source>
        <dbReference type="SAM" id="SignalP"/>
    </source>
</evidence>
<name>A0A395N3M9_9HYPO</name>
<dbReference type="AlphaFoldDB" id="A0A395N3M9"/>
<dbReference type="OrthoDB" id="5100344at2759"/>
<reference evidence="3 4" key="1">
    <citation type="journal article" date="2018" name="PLoS Pathog.">
        <title>Evolution of structural diversity of trichothecenes, a family of toxins produced by plant pathogenic and entomopathogenic fungi.</title>
        <authorList>
            <person name="Proctor R.H."/>
            <person name="McCormick S.P."/>
            <person name="Kim H.S."/>
            <person name="Cardoza R.E."/>
            <person name="Stanley A.M."/>
            <person name="Lindo L."/>
            <person name="Kelly A."/>
            <person name="Brown D.W."/>
            <person name="Lee T."/>
            <person name="Vaughan M.M."/>
            <person name="Alexander N.J."/>
            <person name="Busman M."/>
            <person name="Gutierrez S."/>
        </authorList>
    </citation>
    <scope>NUCLEOTIDE SEQUENCE [LARGE SCALE GENOMIC DNA]</scope>
    <source>
        <strain evidence="3 4">NRRL 13405</strain>
    </source>
</reference>
<feature type="region of interest" description="Disordered" evidence="1">
    <location>
        <begin position="102"/>
        <end position="131"/>
    </location>
</feature>
<dbReference type="Proteomes" id="UP000265631">
    <property type="component" value="Unassembled WGS sequence"/>
</dbReference>
<keyword evidence="4" id="KW-1185">Reference proteome</keyword>
<gene>
    <name evidence="3" type="ORF">FIE12Z_1195</name>
</gene>
<proteinExistence type="predicted"/>
<evidence type="ECO:0000256" key="1">
    <source>
        <dbReference type="SAM" id="MobiDB-lite"/>
    </source>
</evidence>
<evidence type="ECO:0000313" key="3">
    <source>
        <dbReference type="EMBL" id="RFN54540.1"/>
    </source>
</evidence>
<evidence type="ECO:0000313" key="4">
    <source>
        <dbReference type="Proteomes" id="UP000265631"/>
    </source>
</evidence>
<feature type="compositionally biased region" description="Low complexity" evidence="1">
    <location>
        <begin position="102"/>
        <end position="125"/>
    </location>
</feature>
<keyword evidence="2" id="KW-0732">Signal</keyword>
<organism evidence="3 4">
    <name type="scientific">Fusarium flagelliforme</name>
    <dbReference type="NCBI Taxonomy" id="2675880"/>
    <lineage>
        <taxon>Eukaryota</taxon>
        <taxon>Fungi</taxon>
        <taxon>Dikarya</taxon>
        <taxon>Ascomycota</taxon>
        <taxon>Pezizomycotina</taxon>
        <taxon>Sordariomycetes</taxon>
        <taxon>Hypocreomycetidae</taxon>
        <taxon>Hypocreales</taxon>
        <taxon>Nectriaceae</taxon>
        <taxon>Fusarium</taxon>
        <taxon>Fusarium incarnatum-equiseti species complex</taxon>
    </lineage>
</organism>
<feature type="chain" id="PRO_5017346376" evidence="2">
    <location>
        <begin position="21"/>
        <end position="289"/>
    </location>
</feature>